<evidence type="ECO:0008006" key="6">
    <source>
        <dbReference type="Google" id="ProtNLM"/>
    </source>
</evidence>
<organism evidence="4 5">
    <name type="scientific">Chaetoceros tenuissimus</name>
    <dbReference type="NCBI Taxonomy" id="426638"/>
    <lineage>
        <taxon>Eukaryota</taxon>
        <taxon>Sar</taxon>
        <taxon>Stramenopiles</taxon>
        <taxon>Ochrophyta</taxon>
        <taxon>Bacillariophyta</taxon>
        <taxon>Coscinodiscophyceae</taxon>
        <taxon>Chaetocerotophycidae</taxon>
        <taxon>Chaetocerotales</taxon>
        <taxon>Chaetocerotaceae</taxon>
        <taxon>Chaetoceros</taxon>
    </lineage>
</organism>
<keyword evidence="2" id="KW-0677">Repeat</keyword>
<comment type="caution">
    <text evidence="4">The sequence shown here is derived from an EMBL/GenBank/DDBJ whole genome shotgun (WGS) entry which is preliminary data.</text>
</comment>
<dbReference type="Pfam" id="PF00400">
    <property type="entry name" value="WD40"/>
    <property type="match status" value="1"/>
</dbReference>
<dbReference type="Gene3D" id="2.130.10.10">
    <property type="entry name" value="YVTN repeat-like/Quinoprotein amine dehydrogenase"/>
    <property type="match status" value="1"/>
</dbReference>
<evidence type="ECO:0000313" key="5">
    <source>
        <dbReference type="Proteomes" id="UP001054902"/>
    </source>
</evidence>
<dbReference type="InterPro" id="IPR015943">
    <property type="entry name" value="WD40/YVTN_repeat-like_dom_sf"/>
</dbReference>
<dbReference type="PROSITE" id="PS50082">
    <property type="entry name" value="WD_REPEATS_2"/>
    <property type="match status" value="1"/>
</dbReference>
<dbReference type="AlphaFoldDB" id="A0AAD3H0I5"/>
<evidence type="ECO:0000256" key="1">
    <source>
        <dbReference type="ARBA" id="ARBA00022574"/>
    </source>
</evidence>
<protein>
    <recommendedName>
        <fullName evidence="6">WD repeat-containing protein 92</fullName>
    </recommendedName>
</protein>
<keyword evidence="5" id="KW-1185">Reference proteome</keyword>
<proteinExistence type="predicted"/>
<dbReference type="SMART" id="SM00320">
    <property type="entry name" value="WD40"/>
    <property type="match status" value="5"/>
</dbReference>
<keyword evidence="1 3" id="KW-0853">WD repeat</keyword>
<dbReference type="PANTHER" id="PTHR10971">
    <property type="entry name" value="MRNA EXPORT FACTOR AND BUB3"/>
    <property type="match status" value="1"/>
</dbReference>
<gene>
    <name evidence="4" type="ORF">CTEN210_02631</name>
</gene>
<dbReference type="EMBL" id="BLLK01000022">
    <property type="protein sequence ID" value="GFH46157.1"/>
    <property type="molecule type" value="Genomic_DNA"/>
</dbReference>
<reference evidence="4 5" key="1">
    <citation type="journal article" date="2021" name="Sci. Rep.">
        <title>The genome of the diatom Chaetoceros tenuissimus carries an ancient integrated fragment of an extant virus.</title>
        <authorList>
            <person name="Hongo Y."/>
            <person name="Kimura K."/>
            <person name="Takaki Y."/>
            <person name="Yoshida Y."/>
            <person name="Baba S."/>
            <person name="Kobayashi G."/>
            <person name="Nagasaki K."/>
            <person name="Hano T."/>
            <person name="Tomaru Y."/>
        </authorList>
    </citation>
    <scope>NUCLEOTIDE SEQUENCE [LARGE SCALE GENOMIC DNA]</scope>
    <source>
        <strain evidence="4 5">NIES-3715</strain>
    </source>
</reference>
<evidence type="ECO:0000256" key="3">
    <source>
        <dbReference type="PROSITE-ProRule" id="PRU00221"/>
    </source>
</evidence>
<dbReference type="Proteomes" id="UP001054902">
    <property type="component" value="Unassembled WGS sequence"/>
</dbReference>
<name>A0AAD3H0I5_9STRA</name>
<dbReference type="SUPFAM" id="SSF50978">
    <property type="entry name" value="WD40 repeat-like"/>
    <property type="match status" value="1"/>
</dbReference>
<evidence type="ECO:0000313" key="4">
    <source>
        <dbReference type="EMBL" id="GFH46157.1"/>
    </source>
</evidence>
<dbReference type="InterPro" id="IPR001680">
    <property type="entry name" value="WD40_rpt"/>
</dbReference>
<feature type="repeat" description="WD" evidence="3">
    <location>
        <begin position="137"/>
        <end position="150"/>
    </location>
</feature>
<sequence>MDTTDAPQMIEHLRKSVSFTPHDTKWIPNSARFVSCGISAKGQGVLNVYQLDRQELKSIHEETDAVDCGIKCCTFGASRVQQRHVAVGDYNGGLHIFDLSQLGTTLPKIYSVKEHEGLVNCIDGIGGNSISIGAPELATGGKDGIVRVWDPRLADPVLVFEPETDTASRDCWSVCFGDAFNASDRCLAAGFDNGDVKLFDMRTNQIRWETNVSNGVTSVEFDRNDVEMNKLLATTLESNFYTFDLKTRHPKDGFSFLKETAHRSTIWLSRSLPQNRDIFCTGGGNGGLNIYKYVYPLERSQKHPTDNLPMGKMGTNQLLNSRVVSTQPVTSFDWSPDKVGLCCLSCLDQTVRVYIITKLEKY</sequence>
<evidence type="ECO:0000256" key="2">
    <source>
        <dbReference type="ARBA" id="ARBA00022737"/>
    </source>
</evidence>
<accession>A0AAD3H0I5</accession>
<dbReference type="InterPro" id="IPR036322">
    <property type="entry name" value="WD40_repeat_dom_sf"/>
</dbReference>